<evidence type="ECO:0000256" key="1">
    <source>
        <dbReference type="SAM" id="Phobius"/>
    </source>
</evidence>
<keyword evidence="3" id="KW-1185">Reference proteome</keyword>
<dbReference type="RefSeq" id="WP_209736025.1">
    <property type="nucleotide sequence ID" value="NZ_CP072611.1"/>
</dbReference>
<protein>
    <submittedName>
        <fullName evidence="2">DUF6163 family protein</fullName>
    </submittedName>
</protein>
<name>A0ABW5CFK2_9HYPH</name>
<accession>A0ABW5CFK2</accession>
<reference evidence="3" key="1">
    <citation type="journal article" date="2019" name="Int. J. Syst. Evol. Microbiol.">
        <title>The Global Catalogue of Microorganisms (GCM) 10K type strain sequencing project: providing services to taxonomists for standard genome sequencing and annotation.</title>
        <authorList>
            <consortium name="The Broad Institute Genomics Platform"/>
            <consortium name="The Broad Institute Genome Sequencing Center for Infectious Disease"/>
            <person name="Wu L."/>
            <person name="Ma J."/>
        </authorList>
    </citation>
    <scope>NUCLEOTIDE SEQUENCE [LARGE SCALE GENOMIC DNA]</scope>
    <source>
        <strain evidence="3">ZS-35-S2</strain>
    </source>
</reference>
<dbReference type="Proteomes" id="UP001597371">
    <property type="component" value="Unassembled WGS sequence"/>
</dbReference>
<feature type="transmembrane region" description="Helical" evidence="1">
    <location>
        <begin position="85"/>
        <end position="106"/>
    </location>
</feature>
<organism evidence="2 3">
    <name type="scientific">Aureimonas populi</name>
    <dbReference type="NCBI Taxonomy" id="1701758"/>
    <lineage>
        <taxon>Bacteria</taxon>
        <taxon>Pseudomonadati</taxon>
        <taxon>Pseudomonadota</taxon>
        <taxon>Alphaproteobacteria</taxon>
        <taxon>Hyphomicrobiales</taxon>
        <taxon>Aurantimonadaceae</taxon>
        <taxon>Aureimonas</taxon>
    </lineage>
</organism>
<sequence length="141" mass="15520">MTIEIFNRTKEASLDKRLGVLLCRIVALALFTLGVFYWVRLVGVYDGPLWRFDTMPLSWRIVASSLAVLYPIAGVGLWMPSSWGVVVWVLVAAIEAGCVLALPAAFGTDLSIAAFHAGALVLLLALKAWPIVVRRIRRLKV</sequence>
<feature type="transmembrane region" description="Helical" evidence="1">
    <location>
        <begin position="21"/>
        <end position="39"/>
    </location>
</feature>
<feature type="transmembrane region" description="Helical" evidence="1">
    <location>
        <begin position="112"/>
        <end position="133"/>
    </location>
</feature>
<proteinExistence type="predicted"/>
<keyword evidence="1" id="KW-0812">Transmembrane</keyword>
<keyword evidence="1" id="KW-0472">Membrane</keyword>
<feature type="transmembrane region" description="Helical" evidence="1">
    <location>
        <begin position="59"/>
        <end position="78"/>
    </location>
</feature>
<evidence type="ECO:0000313" key="3">
    <source>
        <dbReference type="Proteomes" id="UP001597371"/>
    </source>
</evidence>
<dbReference type="Pfam" id="PF19660">
    <property type="entry name" value="DUF6163"/>
    <property type="match status" value="1"/>
</dbReference>
<gene>
    <name evidence="2" type="ORF">ACFSKQ_00995</name>
</gene>
<comment type="caution">
    <text evidence="2">The sequence shown here is derived from an EMBL/GenBank/DDBJ whole genome shotgun (WGS) entry which is preliminary data.</text>
</comment>
<dbReference type="EMBL" id="JBHUIJ010000002">
    <property type="protein sequence ID" value="MFD2236039.1"/>
    <property type="molecule type" value="Genomic_DNA"/>
</dbReference>
<evidence type="ECO:0000313" key="2">
    <source>
        <dbReference type="EMBL" id="MFD2236039.1"/>
    </source>
</evidence>
<dbReference type="InterPro" id="IPR046161">
    <property type="entry name" value="DUF6163"/>
</dbReference>
<keyword evidence="1" id="KW-1133">Transmembrane helix</keyword>